<dbReference type="InterPro" id="IPR009057">
    <property type="entry name" value="Homeodomain-like_sf"/>
</dbReference>
<dbReference type="PANTHER" id="PTHR30055">
    <property type="entry name" value="HTH-TYPE TRANSCRIPTIONAL REGULATOR RUTR"/>
    <property type="match status" value="1"/>
</dbReference>
<evidence type="ECO:0000256" key="2">
    <source>
        <dbReference type="ARBA" id="ARBA00022491"/>
    </source>
</evidence>
<evidence type="ECO:0000256" key="8">
    <source>
        <dbReference type="PROSITE-ProRule" id="PRU00335"/>
    </source>
</evidence>
<reference evidence="10 11" key="1">
    <citation type="submission" date="2017-03" db="EMBL/GenBank/DDBJ databases">
        <authorList>
            <person name="Afonso C.L."/>
            <person name="Miller P.J."/>
            <person name="Scott M.A."/>
            <person name="Spackman E."/>
            <person name="Goraichik I."/>
            <person name="Dimitrov K.M."/>
            <person name="Suarez D.L."/>
            <person name="Swayne D.E."/>
        </authorList>
    </citation>
    <scope>NUCLEOTIDE SEQUENCE [LARGE SCALE GENOMIC DNA]</scope>
    <source>
        <strain evidence="10 11">CECT 8625</strain>
    </source>
</reference>
<evidence type="ECO:0000256" key="4">
    <source>
        <dbReference type="ARBA" id="ARBA00023125"/>
    </source>
</evidence>
<dbReference type="InterPro" id="IPR017757">
    <property type="entry name" value="Tscrpt_rep_BetI"/>
</dbReference>
<dbReference type="Gene3D" id="1.10.357.10">
    <property type="entry name" value="Tetracycline Repressor, domain 2"/>
    <property type="match status" value="1"/>
</dbReference>
<dbReference type="GO" id="GO:0003700">
    <property type="term" value="F:DNA-binding transcription factor activity"/>
    <property type="evidence" value="ECO:0007669"/>
    <property type="project" value="UniProtKB-UniRule"/>
</dbReference>
<organism evidence="10 11">
    <name type="scientific">Roseivivax jejudonensis</name>
    <dbReference type="NCBI Taxonomy" id="1529041"/>
    <lineage>
        <taxon>Bacteria</taxon>
        <taxon>Pseudomonadati</taxon>
        <taxon>Pseudomonadota</taxon>
        <taxon>Alphaproteobacteria</taxon>
        <taxon>Rhodobacterales</taxon>
        <taxon>Roseobacteraceae</taxon>
        <taxon>Roseivivax</taxon>
    </lineage>
</organism>
<dbReference type="Pfam" id="PF13977">
    <property type="entry name" value="TetR_C_6"/>
    <property type="match status" value="1"/>
</dbReference>
<keyword evidence="5 7" id="KW-0804">Transcription</keyword>
<dbReference type="NCBIfam" id="TIGR03384">
    <property type="entry name" value="betaine_BetI"/>
    <property type="match status" value="1"/>
</dbReference>
<dbReference type="InterPro" id="IPR036271">
    <property type="entry name" value="Tet_transcr_reg_TetR-rel_C_sf"/>
</dbReference>
<keyword evidence="2 7" id="KW-0678">Repressor</keyword>
<protein>
    <recommendedName>
        <fullName evidence="7">HTH-type transcriptional regulator BetI</fullName>
    </recommendedName>
</protein>
<dbReference type="Proteomes" id="UP000193570">
    <property type="component" value="Unassembled WGS sequence"/>
</dbReference>
<sequence>MAKEIERRRDLIAATIREIGAQGTLNVTVGQIAKRAGVSPGLAFHYFGDKEALFLAAMRWILRDYGLQVRAALAAADGPAERLDAVIEANFAESHFRDGAVAAWLNFYVLAQRSTEAARLLALYHRRLHSNLVHDLRPLAGAEAAAGIAVRLAALIDGLYLRFALARDAVEAAPAAAEVRAALSIELAAVAAPTPRSAARS</sequence>
<dbReference type="SUPFAM" id="SSF46689">
    <property type="entry name" value="Homeodomain-like"/>
    <property type="match status" value="1"/>
</dbReference>
<dbReference type="Pfam" id="PF00440">
    <property type="entry name" value="TetR_N"/>
    <property type="match status" value="1"/>
</dbReference>
<comment type="pathway">
    <text evidence="1 7">Amine and polyamine biosynthesis; betaine biosynthesis via choline pathway [regulation].</text>
</comment>
<keyword evidence="11" id="KW-1185">Reference proteome</keyword>
<dbReference type="UniPathway" id="UPA00529"/>
<dbReference type="EMBL" id="FWFK01000002">
    <property type="protein sequence ID" value="SLN27756.1"/>
    <property type="molecule type" value="Genomic_DNA"/>
</dbReference>
<dbReference type="OrthoDB" id="7618612at2"/>
<dbReference type="HAMAP" id="MF_00768">
    <property type="entry name" value="HTH_type_BetI"/>
    <property type="match status" value="1"/>
</dbReference>
<dbReference type="InterPro" id="IPR050109">
    <property type="entry name" value="HTH-type_TetR-like_transc_reg"/>
</dbReference>
<dbReference type="InterPro" id="IPR039538">
    <property type="entry name" value="BetI_C"/>
</dbReference>
<evidence type="ECO:0000256" key="3">
    <source>
        <dbReference type="ARBA" id="ARBA00023015"/>
    </source>
</evidence>
<dbReference type="GO" id="GO:0000976">
    <property type="term" value="F:transcription cis-regulatory region binding"/>
    <property type="evidence" value="ECO:0007669"/>
    <property type="project" value="TreeGrafter"/>
</dbReference>
<dbReference type="GO" id="GO:0045892">
    <property type="term" value="P:negative regulation of DNA-templated transcription"/>
    <property type="evidence" value="ECO:0007669"/>
    <property type="project" value="UniProtKB-UniRule"/>
</dbReference>
<evidence type="ECO:0000313" key="11">
    <source>
        <dbReference type="Proteomes" id="UP000193570"/>
    </source>
</evidence>
<gene>
    <name evidence="7 10" type="primary">betI</name>
    <name evidence="10" type="ORF">ROJ8625_01151</name>
</gene>
<evidence type="ECO:0000259" key="9">
    <source>
        <dbReference type="PROSITE" id="PS50977"/>
    </source>
</evidence>
<comment type="function">
    <text evidence="7">Repressor involved in choline regulation of the bet genes.</text>
</comment>
<dbReference type="InterPro" id="IPR001647">
    <property type="entry name" value="HTH_TetR"/>
</dbReference>
<evidence type="ECO:0000256" key="5">
    <source>
        <dbReference type="ARBA" id="ARBA00023163"/>
    </source>
</evidence>
<name>A0A1X6YPV3_9RHOB</name>
<evidence type="ECO:0000256" key="6">
    <source>
        <dbReference type="ARBA" id="ARBA00024936"/>
    </source>
</evidence>
<dbReference type="NCBIfam" id="NF001978">
    <property type="entry name" value="PRK00767.1"/>
    <property type="match status" value="1"/>
</dbReference>
<dbReference type="PANTHER" id="PTHR30055:SF234">
    <property type="entry name" value="HTH-TYPE TRANSCRIPTIONAL REGULATOR BETI"/>
    <property type="match status" value="1"/>
</dbReference>
<comment type="function">
    <text evidence="6">Repressor involved in the biosynthesis of the osmoprotectant glycine betaine. It represses transcription of the choline transporter BetT and the genes of BetAB involved in the synthesis of glycine betaine.</text>
</comment>
<evidence type="ECO:0000256" key="7">
    <source>
        <dbReference type="HAMAP-Rule" id="MF_00768"/>
    </source>
</evidence>
<dbReference type="RefSeq" id="WP_085790912.1">
    <property type="nucleotide sequence ID" value="NZ_FWFK01000002.1"/>
</dbReference>
<dbReference type="GO" id="GO:0019285">
    <property type="term" value="P:glycine betaine biosynthetic process from choline"/>
    <property type="evidence" value="ECO:0007669"/>
    <property type="project" value="UniProtKB-UniRule"/>
</dbReference>
<evidence type="ECO:0000256" key="1">
    <source>
        <dbReference type="ARBA" id="ARBA00004719"/>
    </source>
</evidence>
<keyword evidence="3 7" id="KW-0805">Transcription regulation</keyword>
<feature type="DNA-binding region" description="H-T-H motif" evidence="7 8">
    <location>
        <begin position="28"/>
        <end position="47"/>
    </location>
</feature>
<proteinExistence type="inferred from homology"/>
<keyword evidence="4 7" id="KW-0238">DNA-binding</keyword>
<evidence type="ECO:0000313" key="10">
    <source>
        <dbReference type="EMBL" id="SLN27756.1"/>
    </source>
</evidence>
<dbReference type="AlphaFoldDB" id="A0A1X6YPV3"/>
<dbReference type="PROSITE" id="PS50977">
    <property type="entry name" value="HTH_TETR_2"/>
    <property type="match status" value="1"/>
</dbReference>
<dbReference type="SUPFAM" id="SSF48498">
    <property type="entry name" value="Tetracyclin repressor-like, C-terminal domain"/>
    <property type="match status" value="1"/>
</dbReference>
<feature type="domain" description="HTH tetR-type" evidence="9">
    <location>
        <begin position="5"/>
        <end position="65"/>
    </location>
</feature>
<accession>A0A1X6YPV3</accession>